<accession>A0A1M5LTI8</accession>
<dbReference type="PROSITE" id="PS52016">
    <property type="entry name" value="TONB_DEPENDENT_REC_3"/>
    <property type="match status" value="1"/>
</dbReference>
<dbReference type="InterPro" id="IPR012910">
    <property type="entry name" value="Plug_dom"/>
</dbReference>
<dbReference type="GO" id="GO:0015344">
    <property type="term" value="F:siderophore uptake transmembrane transporter activity"/>
    <property type="evidence" value="ECO:0007669"/>
    <property type="project" value="TreeGrafter"/>
</dbReference>
<dbReference type="InterPro" id="IPR039426">
    <property type="entry name" value="TonB-dep_rcpt-like"/>
</dbReference>
<dbReference type="SUPFAM" id="SSF56935">
    <property type="entry name" value="Porins"/>
    <property type="match status" value="1"/>
</dbReference>
<comment type="subcellular location">
    <subcellularLocation>
        <location evidence="1 11">Cell outer membrane</location>
        <topology evidence="1 11">Multi-pass membrane protein</topology>
    </subcellularLocation>
</comment>
<dbReference type="Proteomes" id="UP000184226">
    <property type="component" value="Unassembled WGS sequence"/>
</dbReference>
<feature type="domain" description="TonB-dependent receptor plug" evidence="15">
    <location>
        <begin position="58"/>
        <end position="167"/>
    </location>
</feature>
<dbReference type="InterPro" id="IPR010949">
    <property type="entry name" value="TonB_Hb/transfer/lactofer_rcpt"/>
</dbReference>
<evidence type="ECO:0000313" key="16">
    <source>
        <dbReference type="EMBL" id="SHG68368.1"/>
    </source>
</evidence>
<keyword evidence="7 13" id="KW-0798">TonB box</keyword>
<dbReference type="AlphaFoldDB" id="A0A1M5LTI8"/>
<proteinExistence type="inferred from homology"/>
<dbReference type="STRING" id="658167.SAMN04488135_10141"/>
<dbReference type="PROSITE" id="PS01156">
    <property type="entry name" value="TONB_DEPENDENT_REC_2"/>
    <property type="match status" value="1"/>
</dbReference>
<dbReference type="Gene3D" id="2.40.170.20">
    <property type="entry name" value="TonB-dependent receptor, beta-barrel domain"/>
    <property type="match status" value="1"/>
</dbReference>
<dbReference type="NCBIfam" id="TIGR01785">
    <property type="entry name" value="TonB-hemin"/>
    <property type="match status" value="1"/>
</dbReference>
<evidence type="ECO:0000256" key="7">
    <source>
        <dbReference type="ARBA" id="ARBA00023077"/>
    </source>
</evidence>
<dbReference type="PANTHER" id="PTHR30069">
    <property type="entry name" value="TONB-DEPENDENT OUTER MEMBRANE RECEPTOR"/>
    <property type="match status" value="1"/>
</dbReference>
<dbReference type="NCBIfam" id="TIGR01786">
    <property type="entry name" value="TonB-hemlactrns"/>
    <property type="match status" value="1"/>
</dbReference>
<evidence type="ECO:0000256" key="11">
    <source>
        <dbReference type="PROSITE-ProRule" id="PRU01360"/>
    </source>
</evidence>
<evidence type="ECO:0000259" key="15">
    <source>
        <dbReference type="Pfam" id="PF07715"/>
    </source>
</evidence>
<keyword evidence="6" id="KW-0732">Signal</keyword>
<dbReference type="InterPro" id="IPR037066">
    <property type="entry name" value="Plug_dom_sf"/>
</dbReference>
<dbReference type="GO" id="GO:0044718">
    <property type="term" value="P:siderophore transmembrane transport"/>
    <property type="evidence" value="ECO:0007669"/>
    <property type="project" value="TreeGrafter"/>
</dbReference>
<dbReference type="InterPro" id="IPR010917">
    <property type="entry name" value="TonB_rcpt_CS"/>
</dbReference>
<evidence type="ECO:0000256" key="6">
    <source>
        <dbReference type="ARBA" id="ARBA00022729"/>
    </source>
</evidence>
<keyword evidence="3 11" id="KW-0813">Transport</keyword>
<gene>
    <name evidence="16" type="ORF">SAMN04488135_10141</name>
</gene>
<dbReference type="InterPro" id="IPR036942">
    <property type="entry name" value="Beta-barrel_TonB_sf"/>
</dbReference>
<evidence type="ECO:0000256" key="8">
    <source>
        <dbReference type="ARBA" id="ARBA00023136"/>
    </source>
</evidence>
<evidence type="ECO:0000256" key="4">
    <source>
        <dbReference type="ARBA" id="ARBA00022452"/>
    </source>
</evidence>
<evidence type="ECO:0000313" key="17">
    <source>
        <dbReference type="Proteomes" id="UP000184226"/>
    </source>
</evidence>
<evidence type="ECO:0000256" key="9">
    <source>
        <dbReference type="ARBA" id="ARBA00023170"/>
    </source>
</evidence>
<feature type="domain" description="TonB-dependent receptor-like beta-barrel" evidence="14">
    <location>
        <begin position="259"/>
        <end position="721"/>
    </location>
</feature>
<keyword evidence="17" id="KW-1185">Reference proteome</keyword>
<dbReference type="PANTHER" id="PTHR30069:SF29">
    <property type="entry name" value="HEMOGLOBIN AND HEMOGLOBIN-HAPTOGLOBIN-BINDING PROTEIN 1-RELATED"/>
    <property type="match status" value="1"/>
</dbReference>
<evidence type="ECO:0000256" key="2">
    <source>
        <dbReference type="ARBA" id="ARBA00009810"/>
    </source>
</evidence>
<keyword evidence="10 11" id="KW-0998">Cell outer membrane</keyword>
<evidence type="ECO:0000259" key="14">
    <source>
        <dbReference type="Pfam" id="PF00593"/>
    </source>
</evidence>
<evidence type="ECO:0000256" key="10">
    <source>
        <dbReference type="ARBA" id="ARBA00023237"/>
    </source>
</evidence>
<reference evidence="16 17" key="1">
    <citation type="submission" date="2016-11" db="EMBL/GenBank/DDBJ databases">
        <authorList>
            <person name="Jaros S."/>
            <person name="Januszkiewicz K."/>
            <person name="Wedrychowicz H."/>
        </authorList>
    </citation>
    <scope>NUCLEOTIDE SEQUENCE [LARGE SCALE GENOMIC DNA]</scope>
    <source>
        <strain evidence="16 17">CGMCC 1.10190</strain>
    </source>
</reference>
<dbReference type="CDD" id="cd01347">
    <property type="entry name" value="ligand_gated_channel"/>
    <property type="match status" value="1"/>
</dbReference>
<dbReference type="InterPro" id="IPR011276">
    <property type="entry name" value="TonB_haem/Hb_rcpt"/>
</dbReference>
<sequence>MIRPHHWTPLALAIASTFSGGAQGQQSSLSANATRPEAPAAQLAPVVVTATRQATDALTTAATISVIDQTQIQDNLVTDFRELFRYEPGIAVKREPRGRGAEAGIEVRGIGGQRLAMLVDGVRLPNGYVAAGANLGQLKLDPASLSRVEVLRGPASSLFGSDALAGVVLFRTLSPTDFLDDTRNFAGNASIGYDGADNSRSANANLAFRAGPTQNLISVTTREGHELENNDSSVQPNPQNIRQQNVLLKSIFDLGSAQTLTLTGEHYNQSAKTGQDSLAVPIAGGTRINRSTADDDSTRSRLGLAYRWDANAGWFDTFRAQIDYQRSTSKERTAENRQPPGAAPVLLRDTLLSYREPQWSGSFQLDGRATAGATTHRWVGGVDLLSKSISFYNDASQRAAAGGAPTNVVDGEVYPRKIAPDTDVRNVGLFIQDEISFGDGRLKLTPSVRYDYYKLSPKPDAEFANANVANSVPVGLSKSAITPRLGLSYEWRPKQVVYANYVTGFRMPTYDQLNRIGQVPVATFIHDFIPSPDLKPERSRGMELGVRGESDLGTYELTGFYNRYKDFIDTQMIAYIPPGASGGPRAIRRFQSRNIGEVEIYGVEAKGSLSLNQWIDSKDRWRLIGAAQWSVGNDLSNDQPLNSVQPFKLVAGLAWDASGGQYGGQLIGNFVSAKKRVNEELTQTGPTAPVPLTTAGYTTVDMTGYVRLGKQATLNLAVFNLFDRKYYDWSVVSGLTGNDARLAAYTSPGRTVSANLRMEF</sequence>
<protein>
    <submittedName>
        <fullName evidence="16">Hemoglobin/transferrin/lactoferrin receptor protein</fullName>
    </submittedName>
</protein>
<organism evidence="16 17">
    <name type="scientific">Pollutimonas bauzanensis</name>
    <dbReference type="NCBI Taxonomy" id="658167"/>
    <lineage>
        <taxon>Bacteria</taxon>
        <taxon>Pseudomonadati</taxon>
        <taxon>Pseudomonadota</taxon>
        <taxon>Betaproteobacteria</taxon>
        <taxon>Burkholderiales</taxon>
        <taxon>Alcaligenaceae</taxon>
        <taxon>Pollutimonas</taxon>
    </lineage>
</organism>
<keyword evidence="5 11" id="KW-0812">Transmembrane</keyword>
<keyword evidence="9 16" id="KW-0675">Receptor</keyword>
<dbReference type="InterPro" id="IPR000531">
    <property type="entry name" value="Beta-barrel_TonB"/>
</dbReference>
<dbReference type="Gene3D" id="2.170.130.10">
    <property type="entry name" value="TonB-dependent receptor, plug domain"/>
    <property type="match status" value="1"/>
</dbReference>
<evidence type="ECO:0000256" key="13">
    <source>
        <dbReference type="RuleBase" id="RU003357"/>
    </source>
</evidence>
<dbReference type="GO" id="GO:0009279">
    <property type="term" value="C:cell outer membrane"/>
    <property type="evidence" value="ECO:0007669"/>
    <property type="project" value="UniProtKB-SubCell"/>
</dbReference>
<dbReference type="RefSeq" id="WP_073100858.1">
    <property type="nucleotide sequence ID" value="NZ_FQXE01000001.1"/>
</dbReference>
<evidence type="ECO:0000256" key="12">
    <source>
        <dbReference type="PROSITE-ProRule" id="PRU10144"/>
    </source>
</evidence>
<dbReference type="Pfam" id="PF07715">
    <property type="entry name" value="Plug"/>
    <property type="match status" value="1"/>
</dbReference>
<feature type="short sequence motif" description="TonB C-terminal box" evidence="12">
    <location>
        <begin position="743"/>
        <end position="760"/>
    </location>
</feature>
<name>A0A1M5LTI8_9BURK</name>
<dbReference type="GO" id="GO:0015232">
    <property type="term" value="F:heme transmembrane transporter activity"/>
    <property type="evidence" value="ECO:0007669"/>
    <property type="project" value="InterPro"/>
</dbReference>
<evidence type="ECO:0000256" key="5">
    <source>
        <dbReference type="ARBA" id="ARBA00022692"/>
    </source>
</evidence>
<keyword evidence="4 11" id="KW-1134">Transmembrane beta strand</keyword>
<dbReference type="Pfam" id="PF00593">
    <property type="entry name" value="TonB_dep_Rec_b-barrel"/>
    <property type="match status" value="1"/>
</dbReference>
<keyword evidence="8 11" id="KW-0472">Membrane</keyword>
<dbReference type="EMBL" id="FQXE01000001">
    <property type="protein sequence ID" value="SHG68368.1"/>
    <property type="molecule type" value="Genomic_DNA"/>
</dbReference>
<evidence type="ECO:0000256" key="1">
    <source>
        <dbReference type="ARBA" id="ARBA00004571"/>
    </source>
</evidence>
<comment type="similarity">
    <text evidence="2 11 13">Belongs to the TonB-dependent receptor family.</text>
</comment>
<evidence type="ECO:0000256" key="3">
    <source>
        <dbReference type="ARBA" id="ARBA00022448"/>
    </source>
</evidence>